<dbReference type="GO" id="GO:0005886">
    <property type="term" value="C:plasma membrane"/>
    <property type="evidence" value="ECO:0007669"/>
    <property type="project" value="TreeGrafter"/>
</dbReference>
<feature type="transmembrane region" description="Helical" evidence="2">
    <location>
        <begin position="529"/>
        <end position="548"/>
    </location>
</feature>
<dbReference type="Proteomes" id="UP000663845">
    <property type="component" value="Unassembled WGS sequence"/>
</dbReference>
<dbReference type="GO" id="GO:0099604">
    <property type="term" value="F:ligand-gated calcium channel activity"/>
    <property type="evidence" value="ECO:0007669"/>
    <property type="project" value="TreeGrafter"/>
</dbReference>
<comment type="caution">
    <text evidence="4">The sequence shown here is derived from an EMBL/GenBank/DDBJ whole genome shotgun (WGS) entry which is preliminary data.</text>
</comment>
<feature type="region of interest" description="Disordered" evidence="1">
    <location>
        <begin position="827"/>
        <end position="846"/>
    </location>
</feature>
<evidence type="ECO:0000256" key="2">
    <source>
        <dbReference type="SAM" id="Phobius"/>
    </source>
</evidence>
<dbReference type="PANTHER" id="PTHR13800">
    <property type="entry name" value="TRANSIENT RECEPTOR POTENTIAL CATION CHANNEL, SUBFAMILY M, MEMBER 6"/>
    <property type="match status" value="1"/>
</dbReference>
<feature type="domain" description="TRPM SLOG" evidence="3">
    <location>
        <begin position="99"/>
        <end position="325"/>
    </location>
</feature>
<dbReference type="AlphaFoldDB" id="A0A814B2X3"/>
<dbReference type="EMBL" id="CAJNOG010000088">
    <property type="protein sequence ID" value="CAF0921055.1"/>
    <property type="molecule type" value="Genomic_DNA"/>
</dbReference>
<reference evidence="4" key="1">
    <citation type="submission" date="2021-02" db="EMBL/GenBank/DDBJ databases">
        <authorList>
            <person name="Nowell W R."/>
        </authorList>
    </citation>
    <scope>NUCLEOTIDE SEQUENCE</scope>
</reference>
<dbReference type="InterPro" id="IPR041491">
    <property type="entry name" value="TRPM_SLOG"/>
</dbReference>
<feature type="transmembrane region" description="Helical" evidence="2">
    <location>
        <begin position="560"/>
        <end position="577"/>
    </location>
</feature>
<proteinExistence type="predicted"/>
<evidence type="ECO:0000313" key="4">
    <source>
        <dbReference type="EMBL" id="CAF0921055.1"/>
    </source>
</evidence>
<evidence type="ECO:0000259" key="3">
    <source>
        <dbReference type="Pfam" id="PF18139"/>
    </source>
</evidence>
<feature type="transmembrane region" description="Helical" evidence="2">
    <location>
        <begin position="744"/>
        <end position="769"/>
    </location>
</feature>
<evidence type="ECO:0000313" key="5">
    <source>
        <dbReference type="Proteomes" id="UP000663845"/>
    </source>
</evidence>
<feature type="compositionally biased region" description="Low complexity" evidence="1">
    <location>
        <begin position="834"/>
        <end position="846"/>
    </location>
</feature>
<accession>A0A814B2X3</accession>
<feature type="transmembrane region" description="Helical" evidence="2">
    <location>
        <begin position="675"/>
        <end position="692"/>
    </location>
</feature>
<keyword evidence="2" id="KW-0812">Transmembrane</keyword>
<gene>
    <name evidence="4" type="ORF">JYZ213_LOCUS11613</name>
</gene>
<dbReference type="PANTHER" id="PTHR13800:SF12">
    <property type="entry name" value="TRANSIENT RECEPTOR POTENTIAL CATION CHANNEL SUBFAMILY M MEMBER-LIKE 2"/>
    <property type="match status" value="1"/>
</dbReference>
<evidence type="ECO:0000256" key="1">
    <source>
        <dbReference type="SAM" id="MobiDB-lite"/>
    </source>
</evidence>
<sequence length="891" mass="103510">MTTNEYQLDLFTGTSKNDWTNAIHEKLNIRRRTCTTFIPEKISTNDHISRNDVRCGCNRLYREHSWDIIDGDESKWDRIQHTKSAYNNAYGYIPNTRTHYIRCDIETEPNILAQFMLDTWQIKPPRLIMCIIGGAKYFKLNERLEREFIKGIIQVALKADGWIVTNGFKTGVVQLVGEAIHDHKVTNPRSHITAIGCSKWGATKNRESLILKKSSVNQSSVHLSKKEKGQQDLEPNHTHFILLDDGTYYGYEMGDYRTRLVNEISKYNDTNVPVVTIVVEGGPDTLSTIYNDLCMGIPVVLIDGSGRVPNLFASFLNQTAAMVKRDEKNNNDSTIWEKIIDIENSEILREFFHRYEDEIRHGLKDISKGSKITEEKIDTLLKYFLFCLQPTIRRKIQIFSLDSDRDLDDTIFEAIIQAKKKKGLQTEAGLNREQLLQLALAWDAIEIAKEHIIKDDLSDLSLQAKEKLFFEALILDRPQFIHVFIKLKLNDHGINYSDNYMWRSTKYSKSYLTYLRHLKHFHESPIVKYSYNSASYIIFLLLFSYYLLFNFEIPTDEIPSIHWTEIFVILMVTTMLFEEIRQFLCQENRTMIGKLSNYFITNQFHTAILVLSYLLFYIGLILRFTNTYSEEAFSAAKIVLAYDLEIWFIRSFVFLGIAQNLGPKLVMIRRMVTDLFFFTYIILIAMIAYGVVSRSMYNFNNETFPFDGQSIFQNIAYPTYYLMYGNIDGELADLDREQGSSASIATHILLAFHMLFVNILLINLLIAMFRRHSKTAQTKTFKMIGANRNVDREWSEFESYATNQYVRSLLTNQPLSIATLVPSKEQQLSSDMTNNNQQFQSNNSQSDTKLLADEVTSVKKVIADLRTHAEEVKHNRIINDRISRFVFFFIV</sequence>
<keyword evidence="2" id="KW-1133">Transmembrane helix</keyword>
<dbReference type="InterPro" id="IPR050927">
    <property type="entry name" value="TRPM"/>
</dbReference>
<name>A0A814B2X3_9BILA</name>
<protein>
    <recommendedName>
        <fullName evidence="3">TRPM SLOG domain-containing protein</fullName>
    </recommendedName>
</protein>
<dbReference type="Pfam" id="PF18139">
    <property type="entry name" value="LSDAT_euk"/>
    <property type="match status" value="1"/>
</dbReference>
<feature type="transmembrane region" description="Helical" evidence="2">
    <location>
        <begin position="598"/>
        <end position="624"/>
    </location>
</feature>
<keyword evidence="2" id="KW-0472">Membrane</keyword>
<feature type="transmembrane region" description="Helical" evidence="2">
    <location>
        <begin position="644"/>
        <end position="663"/>
    </location>
</feature>
<organism evidence="4 5">
    <name type="scientific">Adineta steineri</name>
    <dbReference type="NCBI Taxonomy" id="433720"/>
    <lineage>
        <taxon>Eukaryota</taxon>
        <taxon>Metazoa</taxon>
        <taxon>Spiralia</taxon>
        <taxon>Gnathifera</taxon>
        <taxon>Rotifera</taxon>
        <taxon>Eurotatoria</taxon>
        <taxon>Bdelloidea</taxon>
        <taxon>Adinetida</taxon>
        <taxon>Adinetidae</taxon>
        <taxon>Adineta</taxon>
    </lineage>
</organism>